<evidence type="ECO:0000313" key="14">
    <source>
        <dbReference type="EMBL" id="HJH43934.1"/>
    </source>
</evidence>
<feature type="binding site" evidence="11">
    <location>
        <position position="280"/>
    </location>
    <ligand>
        <name>L-glutamine</name>
        <dbReference type="ChEBI" id="CHEBI:58359"/>
    </ligand>
</feature>
<evidence type="ECO:0000256" key="4">
    <source>
        <dbReference type="ARBA" id="ARBA00022598"/>
    </source>
</evidence>
<evidence type="ECO:0000256" key="12">
    <source>
        <dbReference type="SAM" id="MobiDB-lite"/>
    </source>
</evidence>
<dbReference type="GO" id="GO:0006207">
    <property type="term" value="P:'de novo' pyrimidine nucleobase biosynthetic process"/>
    <property type="evidence" value="ECO:0007669"/>
    <property type="project" value="InterPro"/>
</dbReference>
<feature type="binding site" evidence="11">
    <location>
        <position position="321"/>
    </location>
    <ligand>
        <name>L-glutamine</name>
        <dbReference type="ChEBI" id="CHEBI:58359"/>
    </ligand>
</feature>
<feature type="region of interest" description="Disordered" evidence="12">
    <location>
        <begin position="469"/>
        <end position="514"/>
    </location>
</feature>
<dbReference type="InterPro" id="IPR029062">
    <property type="entry name" value="Class_I_gatase-like"/>
</dbReference>
<proteinExistence type="inferred from homology"/>
<keyword evidence="11" id="KW-0055">Arginine biosynthesis</keyword>
<gene>
    <name evidence="11 14" type="primary">carA</name>
    <name evidence="14" type="ORF">K8V16_09055</name>
</gene>
<feature type="domain" description="Carbamoyl-phosphate synthase small subunit N-terminal" evidence="13">
    <location>
        <begin position="18"/>
        <end position="148"/>
    </location>
</feature>
<dbReference type="GO" id="GO:0006541">
    <property type="term" value="P:glutamine metabolic process"/>
    <property type="evidence" value="ECO:0007669"/>
    <property type="project" value="InterPro"/>
</dbReference>
<dbReference type="InterPro" id="IPR006274">
    <property type="entry name" value="CarbamoylP_synth_ssu"/>
</dbReference>
<feature type="active site" description="Nucleophile" evidence="11">
    <location>
        <position position="279"/>
    </location>
</feature>
<comment type="catalytic activity">
    <reaction evidence="10 11">
        <text>L-glutamine + H2O = L-glutamate + NH4(+)</text>
        <dbReference type="Rhea" id="RHEA:15889"/>
        <dbReference type="ChEBI" id="CHEBI:15377"/>
        <dbReference type="ChEBI" id="CHEBI:28938"/>
        <dbReference type="ChEBI" id="CHEBI:29985"/>
        <dbReference type="ChEBI" id="CHEBI:58359"/>
    </reaction>
</comment>
<dbReference type="Gene3D" id="3.40.50.880">
    <property type="match status" value="1"/>
</dbReference>
<sequence length="514" mass="54855">MSKISDKLLAGTSKPPTRPALLVLEDGTAFRGTACAAEGEVFGEICFNTSLEGYLEVITDPSYAGQIVTMTYPQIGNYGVNLDDCQSDKPALRGLVVRDMCAAPSNWRSTMSLPDYLRQQGVVAIEGVDTRALVRHVRDHGAMRAALSTEDIDEESLLEKVRASQSIVGVNLAATVSCPGAYPFSSLPRSHAFAVAPPAPAAKRVVAYDCGVKRSILHNLVRAGCDLAVVPWDTPAEDVLATKPDGVFLSNGPGDPEAVEGTYTQVEKLLGKVPVFGICLGHQMIAKAAGAAIEKLKFGHRGGNHPVMNLLTGRVEITAQNHGFGLVFPSLGELIPELSGGFRGHEDDLRFWVRAGVAPVVRNERFGRIRLTHVNLNDGTAEGIAFLDIPAFSVQYHPEASPGPTDAHYLFTAFMRLMEGREDYLDIDIAVDRLAGWTFGGQAAAVTGSSAKEQGFCGGADCLESTSQRLVDKHASRPSGRSDEQSGLRAACEQPRVLKGKMPATGSRQAGGED</sequence>
<comment type="similarity">
    <text evidence="3 11">Belongs to the CarA family.</text>
</comment>
<dbReference type="SUPFAM" id="SSF52317">
    <property type="entry name" value="Class I glutamine amidotransferase-like"/>
    <property type="match status" value="1"/>
</dbReference>
<protein>
    <recommendedName>
        <fullName evidence="11">Carbamoyl phosphate synthase small chain</fullName>
        <ecNumber evidence="11">6.3.5.5</ecNumber>
    </recommendedName>
    <alternativeName>
        <fullName evidence="11">Carbamoyl phosphate synthetase glutamine chain</fullName>
    </alternativeName>
</protein>
<dbReference type="CDD" id="cd01744">
    <property type="entry name" value="GATase1_CPSase"/>
    <property type="match status" value="1"/>
</dbReference>
<dbReference type="PROSITE" id="PS51273">
    <property type="entry name" value="GATASE_TYPE_1"/>
    <property type="match status" value="1"/>
</dbReference>
<dbReference type="GO" id="GO:0006526">
    <property type="term" value="P:L-arginine biosynthetic process"/>
    <property type="evidence" value="ECO:0007669"/>
    <property type="project" value="UniProtKB-UniRule"/>
</dbReference>
<keyword evidence="4 11" id="KW-0436">Ligase</keyword>
<evidence type="ECO:0000256" key="1">
    <source>
        <dbReference type="ARBA" id="ARBA00004812"/>
    </source>
</evidence>
<feature type="binding site" evidence="11">
    <location>
        <position position="62"/>
    </location>
    <ligand>
        <name>L-glutamine</name>
        <dbReference type="ChEBI" id="CHEBI:58359"/>
    </ligand>
</feature>
<feature type="binding site" evidence="11">
    <location>
        <position position="283"/>
    </location>
    <ligand>
        <name>L-glutamine</name>
        <dbReference type="ChEBI" id="CHEBI:58359"/>
    </ligand>
</feature>
<feature type="region of interest" description="CPSase" evidence="11">
    <location>
        <begin position="1"/>
        <end position="204"/>
    </location>
</feature>
<keyword evidence="6 11" id="KW-0067">ATP-binding</keyword>
<dbReference type="FunFam" id="3.50.30.20:FF:000001">
    <property type="entry name" value="Carbamoyl-phosphate synthase small chain"/>
    <property type="match status" value="1"/>
</dbReference>
<organism evidence="14 15">
    <name type="scientific">Rubneribacter badeniensis</name>
    <dbReference type="NCBI Taxonomy" id="2070688"/>
    <lineage>
        <taxon>Bacteria</taxon>
        <taxon>Bacillati</taxon>
        <taxon>Actinomycetota</taxon>
        <taxon>Coriobacteriia</taxon>
        <taxon>Eggerthellales</taxon>
        <taxon>Eggerthellaceae</taxon>
        <taxon>Rubneribacter</taxon>
    </lineage>
</organism>
<evidence type="ECO:0000256" key="9">
    <source>
        <dbReference type="ARBA" id="ARBA00048816"/>
    </source>
</evidence>
<dbReference type="PANTHER" id="PTHR43418:SF7">
    <property type="entry name" value="CARBAMOYL-PHOSPHATE SYNTHASE SMALL CHAIN"/>
    <property type="match status" value="1"/>
</dbReference>
<dbReference type="SMART" id="SM01097">
    <property type="entry name" value="CPSase_sm_chain"/>
    <property type="match status" value="1"/>
</dbReference>
<dbReference type="InterPro" id="IPR036480">
    <property type="entry name" value="CarbP_synth_ssu_N_sf"/>
</dbReference>
<keyword evidence="5 11" id="KW-0547">Nucleotide-binding</keyword>
<dbReference type="PANTHER" id="PTHR43418">
    <property type="entry name" value="MULTIFUNCTIONAL TRYPTOPHAN BIOSYNTHESIS PROTEIN-RELATED"/>
    <property type="match status" value="1"/>
</dbReference>
<keyword evidence="11" id="KW-0028">Amino-acid biosynthesis</keyword>
<dbReference type="GO" id="GO:0044205">
    <property type="term" value="P:'de novo' UMP biosynthetic process"/>
    <property type="evidence" value="ECO:0007669"/>
    <property type="project" value="UniProtKB-UniRule"/>
</dbReference>
<dbReference type="Proteomes" id="UP000789325">
    <property type="component" value="Unassembled WGS sequence"/>
</dbReference>
<dbReference type="InterPro" id="IPR002474">
    <property type="entry name" value="CarbamoylP_synth_ssu_N"/>
</dbReference>
<feature type="binding site" evidence="11">
    <location>
        <position position="254"/>
    </location>
    <ligand>
        <name>L-glutamine</name>
        <dbReference type="ChEBI" id="CHEBI:58359"/>
    </ligand>
</feature>
<dbReference type="InterPro" id="IPR035686">
    <property type="entry name" value="CPSase_GATase1"/>
</dbReference>
<dbReference type="Pfam" id="PF00117">
    <property type="entry name" value="GATase"/>
    <property type="match status" value="2"/>
</dbReference>
<dbReference type="InterPro" id="IPR017926">
    <property type="entry name" value="GATASE"/>
</dbReference>
<feature type="binding site" evidence="11">
    <location>
        <position position="252"/>
    </location>
    <ligand>
        <name>L-glutamine</name>
        <dbReference type="ChEBI" id="CHEBI:58359"/>
    </ligand>
</feature>
<comment type="caution">
    <text evidence="14">The sequence shown here is derived from an EMBL/GenBank/DDBJ whole genome shotgun (WGS) entry which is preliminary data.</text>
</comment>
<feature type="binding site" evidence="11">
    <location>
        <position position="324"/>
    </location>
    <ligand>
        <name>L-glutamine</name>
        <dbReference type="ChEBI" id="CHEBI:58359"/>
    </ligand>
</feature>
<evidence type="ECO:0000256" key="2">
    <source>
        <dbReference type="ARBA" id="ARBA00005077"/>
    </source>
</evidence>
<comment type="catalytic activity">
    <reaction evidence="9 11">
        <text>hydrogencarbonate + L-glutamine + 2 ATP + H2O = carbamoyl phosphate + L-glutamate + 2 ADP + phosphate + 2 H(+)</text>
        <dbReference type="Rhea" id="RHEA:18633"/>
        <dbReference type="ChEBI" id="CHEBI:15377"/>
        <dbReference type="ChEBI" id="CHEBI:15378"/>
        <dbReference type="ChEBI" id="CHEBI:17544"/>
        <dbReference type="ChEBI" id="CHEBI:29985"/>
        <dbReference type="ChEBI" id="CHEBI:30616"/>
        <dbReference type="ChEBI" id="CHEBI:43474"/>
        <dbReference type="ChEBI" id="CHEBI:58228"/>
        <dbReference type="ChEBI" id="CHEBI:58359"/>
        <dbReference type="ChEBI" id="CHEBI:456216"/>
        <dbReference type="EC" id="6.3.5.5"/>
    </reaction>
</comment>
<comment type="subunit">
    <text evidence="11">Composed of two chains; the small (or glutamine) chain promotes the hydrolysis of glutamine to ammonia, which is used by the large (or ammonia) chain to synthesize carbamoyl phosphate. Tetramer of heterodimers (alpha,beta)4.</text>
</comment>
<evidence type="ECO:0000256" key="7">
    <source>
        <dbReference type="ARBA" id="ARBA00022962"/>
    </source>
</evidence>
<dbReference type="AlphaFoldDB" id="A0A9D2VLP3"/>
<comment type="function">
    <text evidence="11">Small subunit of the glutamine-dependent carbamoyl phosphate synthetase (CPSase). CPSase catalyzes the formation of carbamoyl phosphate from the ammonia moiety of glutamine, carbonate, and phosphate donated by ATP, constituting the first step of 2 biosynthetic pathways, one leading to arginine and/or urea and the other to pyrimidine nucleotides. The small subunit (glutamine amidotransferase) binds and cleaves glutamine to supply the large subunit with the substrate ammonia.</text>
</comment>
<keyword evidence="7 11" id="KW-0315">Glutamine amidotransferase</keyword>
<evidence type="ECO:0000256" key="10">
    <source>
        <dbReference type="ARBA" id="ARBA00049285"/>
    </source>
</evidence>
<reference evidence="14" key="2">
    <citation type="submission" date="2021-09" db="EMBL/GenBank/DDBJ databases">
        <authorList>
            <person name="Gilroy R."/>
        </authorList>
    </citation>
    <scope>NUCLEOTIDE SEQUENCE</scope>
    <source>
        <strain evidence="14">USAMLcec12-2067</strain>
    </source>
</reference>
<feature type="binding site" evidence="11">
    <location>
        <position position="323"/>
    </location>
    <ligand>
        <name>L-glutamine</name>
        <dbReference type="ChEBI" id="CHEBI:58359"/>
    </ligand>
</feature>
<dbReference type="GO" id="GO:0004088">
    <property type="term" value="F:carbamoyl-phosphate synthase (glutamine-hydrolyzing) activity"/>
    <property type="evidence" value="ECO:0007669"/>
    <property type="project" value="UniProtKB-UniRule"/>
</dbReference>
<dbReference type="NCBIfam" id="TIGR01368">
    <property type="entry name" value="CPSaseIIsmall"/>
    <property type="match status" value="1"/>
</dbReference>
<feature type="active site" evidence="11">
    <location>
        <position position="397"/>
    </location>
</feature>
<name>A0A9D2VLP3_9ACTN</name>
<evidence type="ECO:0000313" key="15">
    <source>
        <dbReference type="Proteomes" id="UP000789325"/>
    </source>
</evidence>
<dbReference type="EC" id="6.3.5.5" evidence="11"/>
<dbReference type="Pfam" id="PF00988">
    <property type="entry name" value="CPSase_sm_chain"/>
    <property type="match status" value="1"/>
</dbReference>
<feature type="compositionally biased region" description="Basic and acidic residues" evidence="12">
    <location>
        <begin position="470"/>
        <end position="486"/>
    </location>
</feature>
<dbReference type="SUPFAM" id="SSF52021">
    <property type="entry name" value="Carbamoyl phosphate synthetase, small subunit N-terminal domain"/>
    <property type="match status" value="1"/>
</dbReference>
<evidence type="ECO:0000259" key="13">
    <source>
        <dbReference type="SMART" id="SM01097"/>
    </source>
</evidence>
<comment type="pathway">
    <text evidence="2 11">Amino-acid biosynthesis; L-arginine biosynthesis; carbamoyl phosphate from bicarbonate: step 1/1.</text>
</comment>
<dbReference type="NCBIfam" id="NF009475">
    <property type="entry name" value="PRK12838.1"/>
    <property type="match status" value="1"/>
</dbReference>
<evidence type="ECO:0000256" key="6">
    <source>
        <dbReference type="ARBA" id="ARBA00022840"/>
    </source>
</evidence>
<evidence type="ECO:0000256" key="5">
    <source>
        <dbReference type="ARBA" id="ARBA00022741"/>
    </source>
</evidence>
<evidence type="ECO:0000256" key="11">
    <source>
        <dbReference type="HAMAP-Rule" id="MF_01209"/>
    </source>
</evidence>
<dbReference type="PRINTS" id="PR00096">
    <property type="entry name" value="GATASE"/>
</dbReference>
<accession>A0A9D2VLP3</accession>
<evidence type="ECO:0000256" key="3">
    <source>
        <dbReference type="ARBA" id="ARBA00007800"/>
    </source>
</evidence>
<dbReference type="GO" id="GO:0005524">
    <property type="term" value="F:ATP binding"/>
    <property type="evidence" value="ECO:0007669"/>
    <property type="project" value="UniProtKB-UniRule"/>
</dbReference>
<dbReference type="EMBL" id="DYZL01000188">
    <property type="protein sequence ID" value="HJH43934.1"/>
    <property type="molecule type" value="Genomic_DNA"/>
</dbReference>
<evidence type="ECO:0000256" key="8">
    <source>
        <dbReference type="ARBA" id="ARBA00022975"/>
    </source>
</evidence>
<feature type="active site" evidence="11">
    <location>
        <position position="399"/>
    </location>
</feature>
<comment type="pathway">
    <text evidence="1 11">Pyrimidine metabolism; UMP biosynthesis via de novo pathway; (S)-dihydroorotate from bicarbonate: step 1/3.</text>
</comment>
<reference evidence="14" key="1">
    <citation type="journal article" date="2021" name="PeerJ">
        <title>Extensive microbial diversity within the chicken gut microbiome revealed by metagenomics and culture.</title>
        <authorList>
            <person name="Gilroy R."/>
            <person name="Ravi A."/>
            <person name="Getino M."/>
            <person name="Pursley I."/>
            <person name="Horton D.L."/>
            <person name="Alikhan N.F."/>
            <person name="Baker D."/>
            <person name="Gharbi K."/>
            <person name="Hall N."/>
            <person name="Watson M."/>
            <person name="Adriaenssens E.M."/>
            <person name="Foster-Nyarko E."/>
            <person name="Jarju S."/>
            <person name="Secka A."/>
            <person name="Antonio M."/>
            <person name="Oren A."/>
            <person name="Chaudhuri R.R."/>
            <person name="La Ragione R."/>
            <person name="Hildebrand F."/>
            <person name="Pallen M.J."/>
        </authorList>
    </citation>
    <scope>NUCLEOTIDE SEQUENCE</scope>
    <source>
        <strain evidence="14">USAMLcec12-2067</strain>
    </source>
</reference>
<dbReference type="PRINTS" id="PR00099">
    <property type="entry name" value="CPSGATASE"/>
</dbReference>
<dbReference type="InterPro" id="IPR050472">
    <property type="entry name" value="Anth_synth/Amidotransfase"/>
</dbReference>
<dbReference type="HAMAP" id="MF_01209">
    <property type="entry name" value="CPSase_S_chain"/>
    <property type="match status" value="1"/>
</dbReference>
<keyword evidence="8 11" id="KW-0665">Pyrimidine biosynthesis</keyword>
<dbReference type="Gene3D" id="3.50.30.20">
    <property type="entry name" value="Carbamoyl-phosphate synthase small subunit, N-terminal domain"/>
    <property type="match status" value="1"/>
</dbReference>